<name>A0A1B7N762_9AGAM</name>
<keyword evidence="4" id="KW-0493">Microtubule</keyword>
<evidence type="ECO:0000256" key="5">
    <source>
        <dbReference type="ARBA" id="ARBA00022776"/>
    </source>
</evidence>
<feature type="region of interest" description="Disordered" evidence="6">
    <location>
        <begin position="464"/>
        <end position="538"/>
    </location>
</feature>
<accession>A0A1B7N762</accession>
<dbReference type="InterPro" id="IPR034085">
    <property type="entry name" value="TOG"/>
</dbReference>
<proteinExistence type="inferred from homology"/>
<evidence type="ECO:0000256" key="2">
    <source>
        <dbReference type="ARBA" id="ARBA00009549"/>
    </source>
</evidence>
<dbReference type="GO" id="GO:1990023">
    <property type="term" value="C:mitotic spindle midzone"/>
    <property type="evidence" value="ECO:0007669"/>
    <property type="project" value="TreeGrafter"/>
</dbReference>
<comment type="similarity">
    <text evidence="2">Belongs to the CLASP family.</text>
</comment>
<feature type="region of interest" description="Disordered" evidence="6">
    <location>
        <begin position="241"/>
        <end position="331"/>
    </location>
</feature>
<dbReference type="InParanoid" id="A0A1B7N762"/>
<dbReference type="GO" id="GO:0051301">
    <property type="term" value="P:cell division"/>
    <property type="evidence" value="ECO:0007669"/>
    <property type="project" value="UniProtKB-KW"/>
</dbReference>
<keyword evidence="3" id="KW-0132">Cell division</keyword>
<feature type="compositionally biased region" description="Low complexity" evidence="6">
    <location>
        <begin position="522"/>
        <end position="535"/>
    </location>
</feature>
<feature type="domain" description="TOG" evidence="7">
    <location>
        <begin position="11"/>
        <end position="239"/>
    </location>
</feature>
<dbReference type="GO" id="GO:0090307">
    <property type="term" value="P:mitotic spindle assembly"/>
    <property type="evidence" value="ECO:0007669"/>
    <property type="project" value="TreeGrafter"/>
</dbReference>
<evidence type="ECO:0000256" key="6">
    <source>
        <dbReference type="SAM" id="MobiDB-lite"/>
    </source>
</evidence>
<evidence type="ECO:0000259" key="7">
    <source>
        <dbReference type="SMART" id="SM01349"/>
    </source>
</evidence>
<dbReference type="Pfam" id="PF12348">
    <property type="entry name" value="CLASP_N"/>
    <property type="match status" value="1"/>
</dbReference>
<dbReference type="SMART" id="SM01349">
    <property type="entry name" value="TOG"/>
    <property type="match status" value="1"/>
</dbReference>
<comment type="subcellular location">
    <subcellularLocation>
        <location evidence="1">Cytoplasm</location>
        <location evidence="1">Cytoskeleton</location>
        <location evidence="1">Spindle</location>
    </subcellularLocation>
</comment>
<feature type="compositionally biased region" description="Polar residues" evidence="6">
    <location>
        <begin position="380"/>
        <end position="391"/>
    </location>
</feature>
<dbReference type="GO" id="GO:0008017">
    <property type="term" value="F:microtubule binding"/>
    <property type="evidence" value="ECO:0007669"/>
    <property type="project" value="TreeGrafter"/>
</dbReference>
<dbReference type="PANTHER" id="PTHR21567:SF60">
    <property type="entry name" value="CLASP N-TERMINAL DOMAIN-CONTAINING PROTEIN"/>
    <property type="match status" value="1"/>
</dbReference>
<dbReference type="SUPFAM" id="SSF48371">
    <property type="entry name" value="ARM repeat"/>
    <property type="match status" value="1"/>
</dbReference>
<dbReference type="GO" id="GO:0005815">
    <property type="term" value="C:microtubule organizing center"/>
    <property type="evidence" value="ECO:0007669"/>
    <property type="project" value="TreeGrafter"/>
</dbReference>
<dbReference type="PANTHER" id="PTHR21567">
    <property type="entry name" value="CLASP"/>
    <property type="match status" value="1"/>
</dbReference>
<dbReference type="Proteomes" id="UP000092154">
    <property type="component" value="Unassembled WGS sequence"/>
</dbReference>
<keyword evidence="5" id="KW-0498">Mitosis</keyword>
<sequence>MSIGNCSSPASLKAEFEVVRRLQQKGASWDQLEQGIVRLTACSNNGGCAFATEIIAGIRSLSTPLNNAIDSERSRLSAAAIELVSSLSAGLGPAFEPLISLFFPTLLGLCARTNTVFTRRAKACIFNVIENTRSPSLLSYLTESVNHKSTSLRLVAAKGVLACLDFKPLNDTRARLIEEVIKKTSQDARVDVRKAGENILQAYKALLPDGAKSFIALPPVAKKPSAVPRTAALQLTSPVLPRGCSTSGRVRPVGSLNAKKISQSYPRSSAKLQRDISTVMPTTSSRQDTLLPSSEPSQSSAQGTNPTTQRTQRVGTTHTCPRGEEPRVGGRRRVAAPLPEAGGIQAGMARTRIRKTHPLSVKPSLLPKPSKIPILTEAALQTASSKASEGTSVRHGKPRPSKPDLLSVQSTSQPKVVSPLVPATKPPQRAGSKVMRPHDEETGAATRRVPVRAAPHPQTDIARTRVRKTRPVSVKPAAVSGTLPKLPTSQCDPKINPIPKKVEPQTTSRTSRRRVIASQASKQVVGQKKVPVQGGRPVTTVPEPKPILNELINAIIAGINNPDTINPPRSRGSAFVHVNEVPYPKTFMAATP</sequence>
<evidence type="ECO:0000313" key="9">
    <source>
        <dbReference type="Proteomes" id="UP000092154"/>
    </source>
</evidence>
<dbReference type="InterPro" id="IPR024395">
    <property type="entry name" value="CLASP_N_dom"/>
</dbReference>
<dbReference type="InterPro" id="IPR016024">
    <property type="entry name" value="ARM-type_fold"/>
</dbReference>
<evidence type="ECO:0000256" key="3">
    <source>
        <dbReference type="ARBA" id="ARBA00022618"/>
    </source>
</evidence>
<gene>
    <name evidence="8" type="ORF">K503DRAFT_855163</name>
</gene>
<dbReference type="GO" id="GO:0005881">
    <property type="term" value="C:cytoplasmic microtubule"/>
    <property type="evidence" value="ECO:0007669"/>
    <property type="project" value="TreeGrafter"/>
</dbReference>
<feature type="compositionally biased region" description="Polar residues" evidence="6">
    <location>
        <begin position="260"/>
        <end position="319"/>
    </location>
</feature>
<dbReference type="Gene3D" id="1.25.10.10">
    <property type="entry name" value="Leucine-rich Repeat Variant"/>
    <property type="match status" value="1"/>
</dbReference>
<dbReference type="STRING" id="1314800.A0A1B7N762"/>
<dbReference type="EMBL" id="KV448203">
    <property type="protein sequence ID" value="OAX40689.1"/>
    <property type="molecule type" value="Genomic_DNA"/>
</dbReference>
<dbReference type="AlphaFoldDB" id="A0A1B7N762"/>
<dbReference type="InterPro" id="IPR011989">
    <property type="entry name" value="ARM-like"/>
</dbReference>
<keyword evidence="9" id="KW-1185">Reference proteome</keyword>
<evidence type="ECO:0000256" key="4">
    <source>
        <dbReference type="ARBA" id="ARBA00022701"/>
    </source>
</evidence>
<keyword evidence="5" id="KW-0131">Cell cycle</keyword>
<dbReference type="OrthoDB" id="46159at2759"/>
<dbReference type="GO" id="GO:0005876">
    <property type="term" value="C:spindle microtubule"/>
    <property type="evidence" value="ECO:0007669"/>
    <property type="project" value="TreeGrafter"/>
</dbReference>
<evidence type="ECO:0000256" key="1">
    <source>
        <dbReference type="ARBA" id="ARBA00004186"/>
    </source>
</evidence>
<protein>
    <recommendedName>
        <fullName evidence="7">TOG domain-containing protein</fullName>
    </recommendedName>
</protein>
<reference evidence="8 9" key="1">
    <citation type="submission" date="2016-06" db="EMBL/GenBank/DDBJ databases">
        <title>Comparative genomics of the ectomycorrhizal sister species Rhizopogon vinicolor and Rhizopogon vesiculosus (Basidiomycota: Boletales) reveals a divergence of the mating type B locus.</title>
        <authorList>
            <consortium name="DOE Joint Genome Institute"/>
            <person name="Mujic A.B."/>
            <person name="Kuo A."/>
            <person name="Tritt A."/>
            <person name="Lipzen A."/>
            <person name="Chen C."/>
            <person name="Johnson J."/>
            <person name="Sharma A."/>
            <person name="Barry K."/>
            <person name="Grigoriev I.V."/>
            <person name="Spatafora J.W."/>
        </authorList>
    </citation>
    <scope>NUCLEOTIDE SEQUENCE [LARGE SCALE GENOMIC DNA]</scope>
    <source>
        <strain evidence="8 9">AM-OR11-026</strain>
    </source>
</reference>
<evidence type="ECO:0000313" key="8">
    <source>
        <dbReference type="EMBL" id="OAX40689.1"/>
    </source>
</evidence>
<feature type="region of interest" description="Disordered" evidence="6">
    <location>
        <begin position="380"/>
        <end position="447"/>
    </location>
</feature>
<organism evidence="8 9">
    <name type="scientific">Rhizopogon vinicolor AM-OR11-026</name>
    <dbReference type="NCBI Taxonomy" id="1314800"/>
    <lineage>
        <taxon>Eukaryota</taxon>
        <taxon>Fungi</taxon>
        <taxon>Dikarya</taxon>
        <taxon>Basidiomycota</taxon>
        <taxon>Agaricomycotina</taxon>
        <taxon>Agaricomycetes</taxon>
        <taxon>Agaricomycetidae</taxon>
        <taxon>Boletales</taxon>
        <taxon>Suillineae</taxon>
        <taxon>Rhizopogonaceae</taxon>
        <taxon>Rhizopogon</taxon>
    </lineage>
</organism>